<dbReference type="GO" id="GO:0030246">
    <property type="term" value="F:carbohydrate binding"/>
    <property type="evidence" value="ECO:0007669"/>
    <property type="project" value="InterPro"/>
</dbReference>
<dbReference type="AlphaFoldDB" id="A0A1I5TKC7"/>
<evidence type="ECO:0000259" key="1">
    <source>
        <dbReference type="Pfam" id="PF14905"/>
    </source>
</evidence>
<keyword evidence="3" id="KW-1185">Reference proteome</keyword>
<evidence type="ECO:0000313" key="3">
    <source>
        <dbReference type="Proteomes" id="UP000199031"/>
    </source>
</evidence>
<dbReference type="EMBL" id="FOXQ01000002">
    <property type="protein sequence ID" value="SFP83500.1"/>
    <property type="molecule type" value="Genomic_DNA"/>
</dbReference>
<proteinExistence type="predicted"/>
<reference evidence="2 3" key="1">
    <citation type="submission" date="2016-10" db="EMBL/GenBank/DDBJ databases">
        <authorList>
            <person name="de Groot N.N."/>
        </authorList>
    </citation>
    <scope>NUCLEOTIDE SEQUENCE [LARGE SCALE GENOMIC DNA]</scope>
    <source>
        <strain evidence="2 3">DSM 28286</strain>
    </source>
</reference>
<evidence type="ECO:0000313" key="2">
    <source>
        <dbReference type="EMBL" id="SFP83500.1"/>
    </source>
</evidence>
<dbReference type="InterPro" id="IPR013784">
    <property type="entry name" value="Carb-bd-like_fold"/>
</dbReference>
<organism evidence="2 3">
    <name type="scientific">Parafilimonas terrae</name>
    <dbReference type="NCBI Taxonomy" id="1465490"/>
    <lineage>
        <taxon>Bacteria</taxon>
        <taxon>Pseudomonadati</taxon>
        <taxon>Bacteroidota</taxon>
        <taxon>Chitinophagia</taxon>
        <taxon>Chitinophagales</taxon>
        <taxon>Chitinophagaceae</taxon>
        <taxon>Parafilimonas</taxon>
    </lineage>
</organism>
<dbReference type="Pfam" id="PF14905">
    <property type="entry name" value="OMP_b-brl_3"/>
    <property type="match status" value="1"/>
</dbReference>
<protein>
    <submittedName>
        <fullName evidence="2">Outer membrane receptor proteins, mostly Fe transport</fullName>
    </submittedName>
</protein>
<accession>A0A1I5TKC7</accession>
<keyword evidence="2" id="KW-0675">Receptor</keyword>
<feature type="domain" description="Outer membrane protein beta-barrel" evidence="1">
    <location>
        <begin position="477"/>
        <end position="813"/>
    </location>
</feature>
<name>A0A1I5TKC7_9BACT</name>
<sequence length="948" mass="106538">MKIINFLFGAFTSNFESETPWSLMKRNSILLFFLLFSIYASAQKATLTGVTIDTSENVKLVNTTIALLRSQDSTLYKFTRSKEGGTFEIDNLDTGKYVLMITRNRYADYFDVLSFTPGETKNIGNVMLTTEANLLADVEVRTRIAAMRMKGDTLEFAADSFHVRQGASVEDLLKVLPGIQVDKDGNITAQGEKVQKILVDGEEFFGDDPTVATKNLQADALKSVQVFDKKSDQAEFTGIDDGEKTKTINLKLKEDKKKGYFGKLDVGGGTDSRWNNSAMINNFKGKKKISAYGIMSSTGKTGLDWNEQSSYGSGNSLQYDDDFGGFYIEGGDDFSGGSYYGEGVPKSWAGGINFGDKFNDDKQNFNGSYRFNKLNTSGEGNTYSQSILPDSIFYNTETSRTFNSRNRHSVSSIYEQQFDSSFSLKFTGSGYIGHSNSFSDYTNQSLDENSVLVNQSKRSINSTGDNSNFNVNLLLKKKFKKQGRTISLNISNVYNASNSDGFLRSLNSFYTKGVLFLNDSTDQEKRNDSKVNMFNSKIVYTEPLIKNLYAEINYAFRLSTNNAENLSYDRAADGKYSMLNDTFSTHYNFDVTTNTGGAALRYNGKKLTLGAGTDIASTNFNQKDLFKDTVLKRDYLNFFPKVNFVYKFNTQSRISINYNGRTQQPGITQISPVADNTNPLIIRKGNPGLKQAFQHSMYINANRYKMLSQSGMYMYGGVTVTENAIVTNQFTDTSGITTYTYVNTNGNYNAYGGIGLSKKFTKADFYLNYGVRYNSSKYSNFVNGVKNETNNYSPSVNVGFNKGKEKKYDFNYWASVGYNISTSSINKAAETKYWTTNHNLDLTVYLPAKFEINNNVDASFRQKTAIFTTNNNVVLWNAYLGRKFFKNDKGLLKFSVYDLLNQNKGYQRQLSTNVITERNYNTIKRYFMLSFVWNFSKTAAGMPASNQP</sequence>
<dbReference type="Proteomes" id="UP000199031">
    <property type="component" value="Unassembled WGS sequence"/>
</dbReference>
<gene>
    <name evidence="2" type="ORF">SAMN05444277_102178</name>
</gene>
<dbReference type="SUPFAM" id="SSF49452">
    <property type="entry name" value="Starch-binding domain-like"/>
    <property type="match status" value="1"/>
</dbReference>
<dbReference type="SUPFAM" id="SSF56935">
    <property type="entry name" value="Porins"/>
    <property type="match status" value="1"/>
</dbReference>
<dbReference type="STRING" id="1465490.SAMN05444277_102178"/>
<dbReference type="InterPro" id="IPR041700">
    <property type="entry name" value="OMP_b-brl_3"/>
</dbReference>